<keyword evidence="1" id="KW-0472">Membrane</keyword>
<evidence type="ECO:0000256" key="1">
    <source>
        <dbReference type="SAM" id="Phobius"/>
    </source>
</evidence>
<protein>
    <submittedName>
        <fullName evidence="2">Uncharacterized protein</fullName>
    </submittedName>
</protein>
<proteinExistence type="predicted"/>
<dbReference type="AlphaFoldDB" id="A0A3S4R173"/>
<evidence type="ECO:0000313" key="2">
    <source>
        <dbReference type="EMBL" id="VEG13270.1"/>
    </source>
</evidence>
<evidence type="ECO:0000313" key="3">
    <source>
        <dbReference type="Proteomes" id="UP000274100"/>
    </source>
</evidence>
<gene>
    <name evidence="2" type="ORF">NCTC10297_01233</name>
</gene>
<dbReference type="EMBL" id="LR134343">
    <property type="protein sequence ID" value="VEG13270.1"/>
    <property type="molecule type" value="Genomic_DNA"/>
</dbReference>
<organism evidence="2 3">
    <name type="scientific">Moraxella cuniculi</name>
    <dbReference type="NCBI Taxonomy" id="34061"/>
    <lineage>
        <taxon>Bacteria</taxon>
        <taxon>Pseudomonadati</taxon>
        <taxon>Pseudomonadota</taxon>
        <taxon>Gammaproteobacteria</taxon>
        <taxon>Moraxellales</taxon>
        <taxon>Moraxellaceae</taxon>
        <taxon>Moraxella</taxon>
    </lineage>
</organism>
<feature type="transmembrane region" description="Helical" evidence="1">
    <location>
        <begin position="17"/>
        <end position="39"/>
    </location>
</feature>
<dbReference type="Proteomes" id="UP000274100">
    <property type="component" value="Chromosome"/>
</dbReference>
<sequence>MQEIIVNTVLVTLLINLFYLITIGIVSLLLYIGLLIRIATRRIKKIHLERAIRFFTIVSVVPAYPVHTFVLFVV</sequence>
<keyword evidence="1" id="KW-1133">Transmembrane helix</keyword>
<reference evidence="2 3" key="1">
    <citation type="submission" date="2018-12" db="EMBL/GenBank/DDBJ databases">
        <authorList>
            <consortium name="Pathogen Informatics"/>
        </authorList>
    </citation>
    <scope>NUCLEOTIDE SEQUENCE [LARGE SCALE GENOMIC DNA]</scope>
    <source>
        <strain evidence="2 3">NCTC10297</strain>
    </source>
</reference>
<feature type="transmembrane region" description="Helical" evidence="1">
    <location>
        <begin position="51"/>
        <end position="73"/>
    </location>
</feature>
<keyword evidence="1" id="KW-0812">Transmembrane</keyword>
<dbReference type="KEGG" id="mcun:NCTC10297_01233"/>
<accession>A0A3S4R173</accession>
<name>A0A3S4R173_9GAMM</name>